<protein>
    <submittedName>
        <fullName evidence="1">Uncharacterized protein</fullName>
    </submittedName>
</protein>
<comment type="caution">
    <text evidence="1">The sequence shown here is derived from an EMBL/GenBank/DDBJ whole genome shotgun (WGS) entry which is preliminary data.</text>
</comment>
<dbReference type="EMBL" id="BGPR01000961">
    <property type="protein sequence ID" value="GBM41410.1"/>
    <property type="molecule type" value="Genomic_DNA"/>
</dbReference>
<dbReference type="AlphaFoldDB" id="A0A4Y2FIK7"/>
<keyword evidence="2" id="KW-1185">Reference proteome</keyword>
<sequence>MGESAVKSHAKSRKHIDLHSTRSYFNDKITPESIHQQQHSPSLSAASSTSNIGNIKSHVVENDVLDPEILWTLRTVKNHGSYEANWTLKKCFIACSSIVPSHQNFCAEKKNCILCGIWHRTLFGKSLARKFKQKEFCVAI</sequence>
<proteinExistence type="predicted"/>
<dbReference type="OrthoDB" id="6747606at2759"/>
<evidence type="ECO:0000313" key="1">
    <source>
        <dbReference type="EMBL" id="GBM41410.1"/>
    </source>
</evidence>
<accession>A0A4Y2FIK7</accession>
<dbReference type="Proteomes" id="UP000499080">
    <property type="component" value="Unassembled WGS sequence"/>
</dbReference>
<organism evidence="1 2">
    <name type="scientific">Araneus ventricosus</name>
    <name type="common">Orbweaver spider</name>
    <name type="synonym">Epeira ventricosa</name>
    <dbReference type="NCBI Taxonomy" id="182803"/>
    <lineage>
        <taxon>Eukaryota</taxon>
        <taxon>Metazoa</taxon>
        <taxon>Ecdysozoa</taxon>
        <taxon>Arthropoda</taxon>
        <taxon>Chelicerata</taxon>
        <taxon>Arachnida</taxon>
        <taxon>Araneae</taxon>
        <taxon>Araneomorphae</taxon>
        <taxon>Entelegynae</taxon>
        <taxon>Araneoidea</taxon>
        <taxon>Araneidae</taxon>
        <taxon>Araneus</taxon>
    </lineage>
</organism>
<reference evidence="1 2" key="1">
    <citation type="journal article" date="2019" name="Sci. Rep.">
        <title>Orb-weaving spider Araneus ventricosus genome elucidates the spidroin gene catalogue.</title>
        <authorList>
            <person name="Kono N."/>
            <person name="Nakamura H."/>
            <person name="Ohtoshi R."/>
            <person name="Moran D.A.P."/>
            <person name="Shinohara A."/>
            <person name="Yoshida Y."/>
            <person name="Fujiwara M."/>
            <person name="Mori M."/>
            <person name="Tomita M."/>
            <person name="Arakawa K."/>
        </authorList>
    </citation>
    <scope>NUCLEOTIDE SEQUENCE [LARGE SCALE GENOMIC DNA]</scope>
</reference>
<name>A0A4Y2FIK7_ARAVE</name>
<gene>
    <name evidence="1" type="ORF">AVEN_62701_1</name>
</gene>
<evidence type="ECO:0000313" key="2">
    <source>
        <dbReference type="Proteomes" id="UP000499080"/>
    </source>
</evidence>